<dbReference type="NCBIfam" id="NF005914">
    <property type="entry name" value="PRK07907.1"/>
    <property type="match status" value="1"/>
</dbReference>
<dbReference type="Pfam" id="PF07687">
    <property type="entry name" value="M20_dimer"/>
    <property type="match status" value="1"/>
</dbReference>
<evidence type="ECO:0000256" key="1">
    <source>
        <dbReference type="ARBA" id="ARBA00022670"/>
    </source>
</evidence>
<sequence>MSELTDRVDALMPRLVEDLKRLVAIPSIAFEGFDRAPVLAAHDLIVELLRDAGVADVGRLELPDTAPIITATVPGPPGAPTVLLYAHYDVQPAGDEALWQTPPFTPTEIDGVVHGRGAADDKSNVIAHIGALRAMDGRPPVTLKIVFEGQEEWGSPFDGYPVTDPGFFACDAMVIADMGNIEPGRPTFTTALRGDTEVTVSLRTLPEPKHSGEFGGPAPDALIALIHALATLHDDRGNVAVAGLRDDTWTGAAPIDDDEFRRMAGIAPGTPLFGDGTIADRLWSGPAITVVGMDVPKVDGAVLAVNPYARAMINIRVHPLQSAAEAQDAVVAHLESIKPFGLELTVERSDAGNGFEATTTGPAYVAAREALRRAWGAEPIEVGSGGAIPLVSGLHDAVPTAEILLFGAEDMQCNLHAPNERVVIDEIRRTVIAMVEFFHRYAAGQQS</sequence>
<dbReference type="Gene3D" id="3.40.630.10">
    <property type="entry name" value="Zn peptidases"/>
    <property type="match status" value="1"/>
</dbReference>
<organism evidence="5 6">
    <name type="scientific">Microlunatus ginsengisoli</name>
    <dbReference type="NCBI Taxonomy" id="363863"/>
    <lineage>
        <taxon>Bacteria</taxon>
        <taxon>Bacillati</taxon>
        <taxon>Actinomycetota</taxon>
        <taxon>Actinomycetes</taxon>
        <taxon>Propionibacteriales</taxon>
        <taxon>Propionibacteriaceae</taxon>
        <taxon>Microlunatus</taxon>
    </lineage>
</organism>
<reference evidence="6" key="1">
    <citation type="journal article" date="2019" name="Int. J. Syst. Evol. Microbiol.">
        <title>The Global Catalogue of Microorganisms (GCM) 10K type strain sequencing project: providing services to taxonomists for standard genome sequencing and annotation.</title>
        <authorList>
            <consortium name="The Broad Institute Genomics Platform"/>
            <consortium name="The Broad Institute Genome Sequencing Center for Infectious Disease"/>
            <person name="Wu L."/>
            <person name="Ma J."/>
        </authorList>
    </citation>
    <scope>NUCLEOTIDE SEQUENCE [LARGE SCALE GENOMIC DNA]</scope>
    <source>
        <strain evidence="6">JCM 16929</strain>
    </source>
</reference>
<dbReference type="RefSeq" id="WP_344806074.1">
    <property type="nucleotide sequence ID" value="NZ_BAABAB010000022.1"/>
</dbReference>
<evidence type="ECO:0000259" key="4">
    <source>
        <dbReference type="Pfam" id="PF07687"/>
    </source>
</evidence>
<evidence type="ECO:0000313" key="5">
    <source>
        <dbReference type="EMBL" id="GAA3626272.1"/>
    </source>
</evidence>
<keyword evidence="3" id="KW-0378">Hydrolase</keyword>
<protein>
    <submittedName>
        <fullName evidence="5">Dipeptidase</fullName>
    </submittedName>
</protein>
<dbReference type="PANTHER" id="PTHR43270">
    <property type="entry name" value="BETA-ALA-HIS DIPEPTIDASE"/>
    <property type="match status" value="1"/>
</dbReference>
<evidence type="ECO:0000313" key="6">
    <source>
        <dbReference type="Proteomes" id="UP001501490"/>
    </source>
</evidence>
<dbReference type="EMBL" id="BAABAB010000022">
    <property type="protein sequence ID" value="GAA3626272.1"/>
    <property type="molecule type" value="Genomic_DNA"/>
</dbReference>
<feature type="domain" description="Peptidase M20 dimerisation" evidence="4">
    <location>
        <begin position="208"/>
        <end position="339"/>
    </location>
</feature>
<keyword evidence="6" id="KW-1185">Reference proteome</keyword>
<dbReference type="Pfam" id="PF01546">
    <property type="entry name" value="Peptidase_M20"/>
    <property type="match status" value="1"/>
</dbReference>
<keyword evidence="1" id="KW-0645">Protease</keyword>
<proteinExistence type="predicted"/>
<dbReference type="PANTHER" id="PTHR43270:SF12">
    <property type="entry name" value="SUCCINYL-DIAMINOPIMELATE DESUCCINYLASE"/>
    <property type="match status" value="1"/>
</dbReference>
<dbReference type="InterPro" id="IPR051458">
    <property type="entry name" value="Cyt/Met_Dipeptidase"/>
</dbReference>
<name>A0ABP7A7B8_9ACTN</name>
<dbReference type="Proteomes" id="UP001501490">
    <property type="component" value="Unassembled WGS sequence"/>
</dbReference>
<comment type="caution">
    <text evidence="5">The sequence shown here is derived from an EMBL/GenBank/DDBJ whole genome shotgun (WGS) entry which is preliminary data.</text>
</comment>
<dbReference type="InterPro" id="IPR002933">
    <property type="entry name" value="Peptidase_M20"/>
</dbReference>
<dbReference type="SUPFAM" id="SSF53187">
    <property type="entry name" value="Zn-dependent exopeptidases"/>
    <property type="match status" value="1"/>
</dbReference>
<evidence type="ECO:0000256" key="3">
    <source>
        <dbReference type="ARBA" id="ARBA00022801"/>
    </source>
</evidence>
<gene>
    <name evidence="5" type="ORF">GCM10022236_30670</name>
</gene>
<accession>A0ABP7A7B8</accession>
<dbReference type="Gene3D" id="3.30.70.360">
    <property type="match status" value="1"/>
</dbReference>
<evidence type="ECO:0000256" key="2">
    <source>
        <dbReference type="ARBA" id="ARBA00022723"/>
    </source>
</evidence>
<keyword evidence="2" id="KW-0479">Metal-binding</keyword>
<dbReference type="InterPro" id="IPR011650">
    <property type="entry name" value="Peptidase_M20_dimer"/>
</dbReference>